<accession>M8A4H1</accession>
<organism evidence="2">
    <name type="scientific">Triticum urartu</name>
    <name type="common">Red wild einkorn</name>
    <name type="synonym">Crithodium urartu</name>
    <dbReference type="NCBI Taxonomy" id="4572"/>
    <lineage>
        <taxon>Eukaryota</taxon>
        <taxon>Viridiplantae</taxon>
        <taxon>Streptophyta</taxon>
        <taxon>Embryophyta</taxon>
        <taxon>Tracheophyta</taxon>
        <taxon>Spermatophyta</taxon>
        <taxon>Magnoliopsida</taxon>
        <taxon>Liliopsida</taxon>
        <taxon>Poales</taxon>
        <taxon>Poaceae</taxon>
        <taxon>BOP clade</taxon>
        <taxon>Pooideae</taxon>
        <taxon>Triticodae</taxon>
        <taxon>Triticeae</taxon>
        <taxon>Triticinae</taxon>
        <taxon>Triticum</taxon>
    </lineage>
</organism>
<evidence type="ECO:0000313" key="2">
    <source>
        <dbReference type="EMBL" id="EMS59530.1"/>
    </source>
</evidence>
<feature type="compositionally biased region" description="Polar residues" evidence="1">
    <location>
        <begin position="9"/>
        <end position="25"/>
    </location>
</feature>
<dbReference type="AlphaFoldDB" id="M8A4H1"/>
<dbReference type="EMBL" id="KD119941">
    <property type="protein sequence ID" value="EMS59530.1"/>
    <property type="molecule type" value="Genomic_DNA"/>
</dbReference>
<sequence length="174" mass="19121">MAPVVAPRWSTSFHDGTTSGSCSTPRYTTSRLCSARYKFACKLFVLMSATPDAQADASSLDAEEKDDQIQTPKNNRGGKTVARMPSSSAVASCNNGIEHSGQNIKDNEYASYCEYIQHSWCDGALPLSEGQILIGIVVEDARKIRQSVVDCFEKGHLLTSVKRREGRCSEEYQD</sequence>
<feature type="region of interest" description="Disordered" evidence="1">
    <location>
        <begin position="57"/>
        <end position="82"/>
    </location>
</feature>
<name>M8A4H1_TRIUA</name>
<protein>
    <submittedName>
        <fullName evidence="2">Uncharacterized protein</fullName>
    </submittedName>
</protein>
<gene>
    <name evidence="2" type="ORF">TRIUR3_08594</name>
</gene>
<evidence type="ECO:0000256" key="1">
    <source>
        <dbReference type="SAM" id="MobiDB-lite"/>
    </source>
</evidence>
<reference evidence="2" key="1">
    <citation type="journal article" date="2013" name="Nature">
        <title>Draft genome of the wheat A-genome progenitor Triticum urartu.</title>
        <authorList>
            <person name="Ling H.Q."/>
            <person name="Zhao S."/>
            <person name="Liu D."/>
            <person name="Wang J."/>
            <person name="Sun H."/>
            <person name="Zhang C."/>
            <person name="Fan H."/>
            <person name="Li D."/>
            <person name="Dong L."/>
            <person name="Tao Y."/>
            <person name="Gao C."/>
            <person name="Wu H."/>
            <person name="Li Y."/>
            <person name="Cui Y."/>
            <person name="Guo X."/>
            <person name="Zheng S."/>
            <person name="Wang B."/>
            <person name="Yu K."/>
            <person name="Liang Q."/>
            <person name="Yang W."/>
            <person name="Lou X."/>
            <person name="Chen J."/>
            <person name="Feng M."/>
            <person name="Jian J."/>
            <person name="Zhang X."/>
            <person name="Luo G."/>
            <person name="Jiang Y."/>
            <person name="Liu J."/>
            <person name="Wang Z."/>
            <person name="Sha Y."/>
            <person name="Zhang B."/>
            <person name="Wu H."/>
            <person name="Tang D."/>
            <person name="Shen Q."/>
            <person name="Xue P."/>
            <person name="Zou S."/>
            <person name="Wang X."/>
            <person name="Liu X."/>
            <person name="Wang F."/>
            <person name="Yang Y."/>
            <person name="An X."/>
            <person name="Dong Z."/>
            <person name="Zhang K."/>
            <person name="Zhang X."/>
            <person name="Luo M.C."/>
            <person name="Dvorak J."/>
            <person name="Tong Y."/>
            <person name="Wang J."/>
            <person name="Yang H."/>
            <person name="Li Z."/>
            <person name="Wang D."/>
            <person name="Zhang A."/>
            <person name="Wang J."/>
        </authorList>
    </citation>
    <scope>NUCLEOTIDE SEQUENCE</scope>
</reference>
<feature type="region of interest" description="Disordered" evidence="1">
    <location>
        <begin position="1"/>
        <end position="25"/>
    </location>
</feature>
<proteinExistence type="predicted"/>